<keyword evidence="2" id="KW-1185">Reference proteome</keyword>
<name>A0A6S6Y0D8_9PROT</name>
<evidence type="ECO:0000313" key="2">
    <source>
        <dbReference type="Proteomes" id="UP000515733"/>
    </source>
</evidence>
<protein>
    <submittedName>
        <fullName evidence="1">Uncharacterized protein</fullName>
    </submittedName>
</protein>
<sequence>MPSTELWAGALALLLHHSETGCPAAARQAARLLEHLSNAPEVDAELSALCERASIRLETNGQRKQHAFS</sequence>
<reference evidence="1 2" key="1">
    <citation type="submission" date="2020-03" db="EMBL/GenBank/DDBJ databases">
        <authorList>
            <consortium name="Genoscope - CEA"/>
            <person name="William W."/>
        </authorList>
    </citation>
    <scope>NUCLEOTIDE SEQUENCE [LARGE SCALE GENOMIC DNA]</scope>
    <source>
        <strain evidence="2">DSM 16959</strain>
    </source>
</reference>
<evidence type="ECO:0000313" key="1">
    <source>
        <dbReference type="EMBL" id="CAB1370211.1"/>
    </source>
</evidence>
<accession>A0A6S6Y0D8</accession>
<proteinExistence type="predicted"/>
<dbReference type="KEGG" id="doe:DENOEST_3057"/>
<organism evidence="1 2">
    <name type="scientific">Denitratisoma oestradiolicum</name>
    <dbReference type="NCBI Taxonomy" id="311182"/>
    <lineage>
        <taxon>Bacteria</taxon>
        <taxon>Pseudomonadati</taxon>
        <taxon>Pseudomonadota</taxon>
        <taxon>Betaproteobacteria</taxon>
        <taxon>Nitrosomonadales</taxon>
        <taxon>Sterolibacteriaceae</taxon>
        <taxon>Denitratisoma</taxon>
    </lineage>
</organism>
<dbReference type="EMBL" id="LR778301">
    <property type="protein sequence ID" value="CAB1370211.1"/>
    <property type="molecule type" value="Genomic_DNA"/>
</dbReference>
<dbReference type="AlphaFoldDB" id="A0A6S6Y0D8"/>
<dbReference type="Proteomes" id="UP000515733">
    <property type="component" value="Chromosome"/>
</dbReference>
<gene>
    <name evidence="1" type="ORF">DENOEST_3057</name>
</gene>